<reference evidence="7" key="3">
    <citation type="submission" date="2015-04" db="UniProtKB">
        <authorList>
            <consortium name="EnsemblPlants"/>
        </authorList>
    </citation>
    <scope>IDENTIFICATION</scope>
</reference>
<proteinExistence type="inferred from homology"/>
<evidence type="ECO:0000256" key="5">
    <source>
        <dbReference type="SAM" id="MobiDB-lite"/>
    </source>
</evidence>
<dbReference type="PROSITE" id="PS50888">
    <property type="entry name" value="BHLH"/>
    <property type="match status" value="1"/>
</dbReference>
<dbReference type="Gramene" id="LPERR12G14990.1">
    <property type="protein sequence ID" value="LPERR12G14990.1"/>
    <property type="gene ID" value="LPERR12G14990"/>
</dbReference>
<feature type="region of interest" description="Disordered" evidence="5">
    <location>
        <begin position="77"/>
        <end position="98"/>
    </location>
</feature>
<dbReference type="PANTHER" id="PTHR45855:SF24">
    <property type="entry name" value="HELIX-LOOP-HELIX DNA-BINDING DOMAIN CONTAINING PROTEIN, EXPRESSED"/>
    <property type="match status" value="1"/>
</dbReference>
<dbReference type="Proteomes" id="UP000032180">
    <property type="component" value="Chromosome 12"/>
</dbReference>
<feature type="compositionally biased region" description="Basic residues" evidence="5">
    <location>
        <begin position="78"/>
        <end position="89"/>
    </location>
</feature>
<dbReference type="InterPro" id="IPR031066">
    <property type="entry name" value="bHLH_ALC-like_plant"/>
</dbReference>
<keyword evidence="4" id="KW-0804">Transcription</keyword>
<evidence type="ECO:0000256" key="1">
    <source>
        <dbReference type="ARBA" id="ARBA00005510"/>
    </source>
</evidence>
<dbReference type="GO" id="GO:0046983">
    <property type="term" value="F:protein dimerization activity"/>
    <property type="evidence" value="ECO:0007669"/>
    <property type="project" value="InterPro"/>
</dbReference>
<dbReference type="InterPro" id="IPR011598">
    <property type="entry name" value="bHLH_dom"/>
</dbReference>
<keyword evidence="8" id="KW-1185">Reference proteome</keyword>
<sequence length="163" mass="18811">MSAWIYPIAPGDELTAVDRQMLVASGEEHGVKVYDQAPAPAKDGGDQRWLTPEIRMEKVHTHLEGICVPETRCISNHERRKTSRARRSSRYSETHNLTEKRRRCRINEKLKTLQQLVPGCDKSNQASTLDKTIRYMKSLQQHLQVDRFSHISAHSSYFYIGFT</sequence>
<evidence type="ECO:0000313" key="8">
    <source>
        <dbReference type="Proteomes" id="UP000032180"/>
    </source>
</evidence>
<dbReference type="Pfam" id="PF00010">
    <property type="entry name" value="HLH"/>
    <property type="match status" value="1"/>
</dbReference>
<dbReference type="InterPro" id="IPR036638">
    <property type="entry name" value="HLH_DNA-bd_sf"/>
</dbReference>
<dbReference type="EnsemblPlants" id="LPERR12G14990.1">
    <property type="protein sequence ID" value="LPERR12G14990.1"/>
    <property type="gene ID" value="LPERR12G14990"/>
</dbReference>
<dbReference type="SMART" id="SM00353">
    <property type="entry name" value="HLH"/>
    <property type="match status" value="1"/>
</dbReference>
<dbReference type="eggNOG" id="ENOG502R4K5">
    <property type="taxonomic scope" value="Eukaryota"/>
</dbReference>
<protein>
    <recommendedName>
        <fullName evidence="6">BHLH domain-containing protein</fullName>
    </recommendedName>
</protein>
<evidence type="ECO:0000256" key="4">
    <source>
        <dbReference type="ARBA" id="ARBA00023163"/>
    </source>
</evidence>
<dbReference type="GO" id="GO:0005634">
    <property type="term" value="C:nucleus"/>
    <property type="evidence" value="ECO:0007669"/>
    <property type="project" value="TreeGrafter"/>
</dbReference>
<reference evidence="8" key="2">
    <citation type="submission" date="2013-12" db="EMBL/GenBank/DDBJ databases">
        <authorList>
            <person name="Yu Y."/>
            <person name="Lee S."/>
            <person name="de Baynast K."/>
            <person name="Wissotski M."/>
            <person name="Liu L."/>
            <person name="Talag J."/>
            <person name="Goicoechea J."/>
            <person name="Angelova A."/>
            <person name="Jetty R."/>
            <person name="Kudrna D."/>
            <person name="Golser W."/>
            <person name="Rivera L."/>
            <person name="Zhang J."/>
            <person name="Wing R."/>
        </authorList>
    </citation>
    <scope>NUCLEOTIDE SEQUENCE</scope>
</reference>
<dbReference type="Gene3D" id="4.10.280.10">
    <property type="entry name" value="Helix-loop-helix DNA-binding domain"/>
    <property type="match status" value="1"/>
</dbReference>
<dbReference type="FunFam" id="4.10.280.10:FF:000145">
    <property type="entry name" value="Helix-loop-helix DNA-binding domain containing protein, expressed"/>
    <property type="match status" value="1"/>
</dbReference>
<feature type="domain" description="BHLH" evidence="6">
    <location>
        <begin position="90"/>
        <end position="139"/>
    </location>
</feature>
<organism evidence="7 8">
    <name type="scientific">Leersia perrieri</name>
    <dbReference type="NCBI Taxonomy" id="77586"/>
    <lineage>
        <taxon>Eukaryota</taxon>
        <taxon>Viridiplantae</taxon>
        <taxon>Streptophyta</taxon>
        <taxon>Embryophyta</taxon>
        <taxon>Tracheophyta</taxon>
        <taxon>Spermatophyta</taxon>
        <taxon>Magnoliopsida</taxon>
        <taxon>Liliopsida</taxon>
        <taxon>Poales</taxon>
        <taxon>Poaceae</taxon>
        <taxon>BOP clade</taxon>
        <taxon>Oryzoideae</taxon>
        <taxon>Oryzeae</taxon>
        <taxon>Oryzinae</taxon>
        <taxon>Leersia</taxon>
    </lineage>
</organism>
<evidence type="ECO:0000259" key="6">
    <source>
        <dbReference type="PROSITE" id="PS50888"/>
    </source>
</evidence>
<keyword evidence="2" id="KW-0805">Transcription regulation</keyword>
<dbReference type="GO" id="GO:0003677">
    <property type="term" value="F:DNA binding"/>
    <property type="evidence" value="ECO:0007669"/>
    <property type="project" value="UniProtKB-KW"/>
</dbReference>
<evidence type="ECO:0000256" key="3">
    <source>
        <dbReference type="ARBA" id="ARBA00023125"/>
    </source>
</evidence>
<evidence type="ECO:0000313" key="7">
    <source>
        <dbReference type="EnsemblPlants" id="LPERR12G14990.1"/>
    </source>
</evidence>
<dbReference type="PANTHER" id="PTHR45855">
    <property type="entry name" value="TRANSCRIPTION FACTOR PIF1-RELATED"/>
    <property type="match status" value="1"/>
</dbReference>
<dbReference type="HOGENOM" id="CLU_1629451_0_0_1"/>
<keyword evidence="3" id="KW-0238">DNA-binding</keyword>
<evidence type="ECO:0000256" key="2">
    <source>
        <dbReference type="ARBA" id="ARBA00023015"/>
    </source>
</evidence>
<reference evidence="7 8" key="1">
    <citation type="submission" date="2012-08" db="EMBL/GenBank/DDBJ databases">
        <title>Oryza genome evolution.</title>
        <authorList>
            <person name="Wing R.A."/>
        </authorList>
    </citation>
    <scope>NUCLEOTIDE SEQUENCE</scope>
</reference>
<name>A0A0D9Y152_9ORYZ</name>
<comment type="similarity">
    <text evidence="1">Belongs to the bHLH protein family.</text>
</comment>
<dbReference type="STRING" id="77586.A0A0D9Y152"/>
<accession>A0A0D9Y152</accession>
<dbReference type="AlphaFoldDB" id="A0A0D9Y152"/>
<dbReference type="SUPFAM" id="SSF47459">
    <property type="entry name" value="HLH, helix-loop-helix DNA-binding domain"/>
    <property type="match status" value="1"/>
</dbReference>